<comment type="similarity">
    <text evidence="2 6">Belongs to the ABC-3 integral membrane protein family.</text>
</comment>
<proteinExistence type="inferred from homology"/>
<evidence type="ECO:0000256" key="3">
    <source>
        <dbReference type="ARBA" id="ARBA00022692"/>
    </source>
</evidence>
<comment type="subcellular location">
    <subcellularLocation>
        <location evidence="6">Cell membrane</location>
        <topology evidence="6">Multi-pass membrane protein</topology>
    </subcellularLocation>
    <subcellularLocation>
        <location evidence="1">Membrane</location>
        <topology evidence="1">Multi-pass membrane protein</topology>
    </subcellularLocation>
</comment>
<evidence type="ECO:0000256" key="2">
    <source>
        <dbReference type="ARBA" id="ARBA00008034"/>
    </source>
</evidence>
<dbReference type="InterPro" id="IPR001626">
    <property type="entry name" value="ABC_TroCD"/>
</dbReference>
<evidence type="ECO:0000313" key="9">
    <source>
        <dbReference type="EMBL" id="GLV54892.1"/>
    </source>
</evidence>
<dbReference type="EMBL" id="BSRI01000001">
    <property type="protein sequence ID" value="GLV54842.1"/>
    <property type="molecule type" value="Genomic_DNA"/>
</dbReference>
<evidence type="ECO:0000256" key="1">
    <source>
        <dbReference type="ARBA" id="ARBA00004141"/>
    </source>
</evidence>
<evidence type="ECO:0000256" key="4">
    <source>
        <dbReference type="ARBA" id="ARBA00022989"/>
    </source>
</evidence>
<protein>
    <submittedName>
        <fullName evidence="9">ABC transporter permease</fullName>
    </submittedName>
</protein>
<keyword evidence="3 6" id="KW-0812">Transmembrane</keyword>
<gene>
    <name evidence="8" type="ORF">KDH_16890</name>
    <name evidence="9" type="ORF">KDH_17390</name>
</gene>
<comment type="caution">
    <text evidence="9">The sequence shown here is derived from an EMBL/GenBank/DDBJ whole genome shotgun (WGS) entry which is preliminary data.</text>
</comment>
<dbReference type="InterPro" id="IPR037294">
    <property type="entry name" value="ABC_BtuC-like"/>
</dbReference>
<keyword evidence="10" id="KW-1185">Reference proteome</keyword>
<dbReference type="PANTHER" id="PTHR30477">
    <property type="entry name" value="ABC-TRANSPORTER METAL-BINDING PROTEIN"/>
    <property type="match status" value="1"/>
</dbReference>
<keyword evidence="6" id="KW-0813">Transport</keyword>
<evidence type="ECO:0000256" key="7">
    <source>
        <dbReference type="SAM" id="Phobius"/>
    </source>
</evidence>
<evidence type="ECO:0000256" key="5">
    <source>
        <dbReference type="ARBA" id="ARBA00023136"/>
    </source>
</evidence>
<feature type="transmembrane region" description="Helical" evidence="7">
    <location>
        <begin position="12"/>
        <end position="32"/>
    </location>
</feature>
<dbReference type="SUPFAM" id="SSF81345">
    <property type="entry name" value="ABC transporter involved in vitamin B12 uptake, BtuC"/>
    <property type="match status" value="1"/>
</dbReference>
<name>A0ABQ6FNN8_9CHLR</name>
<evidence type="ECO:0000256" key="6">
    <source>
        <dbReference type="RuleBase" id="RU003943"/>
    </source>
</evidence>
<evidence type="ECO:0000313" key="10">
    <source>
        <dbReference type="Proteomes" id="UP001344906"/>
    </source>
</evidence>
<dbReference type="PANTHER" id="PTHR30477:SF13">
    <property type="entry name" value="IRON TRANSPORT SYSTEM MEMBRANE PROTEIN HI_0360-RELATED"/>
    <property type="match status" value="1"/>
</dbReference>
<dbReference type="EMBL" id="BSRI01000001">
    <property type="protein sequence ID" value="GLV54892.1"/>
    <property type="molecule type" value="Genomic_DNA"/>
</dbReference>
<feature type="transmembrane region" description="Helical" evidence="7">
    <location>
        <begin position="176"/>
        <end position="209"/>
    </location>
</feature>
<feature type="transmembrane region" description="Helical" evidence="7">
    <location>
        <begin position="135"/>
        <end position="156"/>
    </location>
</feature>
<dbReference type="Pfam" id="PF00950">
    <property type="entry name" value="ABC-3"/>
    <property type="match status" value="1"/>
</dbReference>
<feature type="transmembrane region" description="Helical" evidence="7">
    <location>
        <begin position="221"/>
        <end position="241"/>
    </location>
</feature>
<accession>A0ABQ6FNN8</accession>
<reference evidence="9 10" key="1">
    <citation type="submission" date="2023-02" db="EMBL/GenBank/DDBJ databases">
        <title>Dictyobacter halimunensis sp. nov., a new member of the class Ktedonobacteria from forest soil in a geothermal area.</title>
        <authorList>
            <person name="Rachmania M.K."/>
            <person name="Ningsih F."/>
            <person name="Sakai Y."/>
            <person name="Yabe S."/>
            <person name="Yokota A."/>
            <person name="Sjamsuridzal W."/>
        </authorList>
    </citation>
    <scope>NUCLEOTIDE SEQUENCE [LARGE SCALE GENOMIC DNA]</scope>
    <source>
        <strain evidence="9 10">S3.2.2.5</strain>
    </source>
</reference>
<keyword evidence="5 7" id="KW-0472">Membrane</keyword>
<dbReference type="Proteomes" id="UP001344906">
    <property type="component" value="Unassembled WGS sequence"/>
</dbReference>
<organism evidence="9 10">
    <name type="scientific">Dictyobacter halimunensis</name>
    <dbReference type="NCBI Taxonomy" id="3026934"/>
    <lineage>
        <taxon>Bacteria</taxon>
        <taxon>Bacillati</taxon>
        <taxon>Chloroflexota</taxon>
        <taxon>Ktedonobacteria</taxon>
        <taxon>Ktedonobacterales</taxon>
        <taxon>Dictyobacteraceae</taxon>
        <taxon>Dictyobacter</taxon>
    </lineage>
</organism>
<feature type="transmembrane region" description="Helical" evidence="7">
    <location>
        <begin position="114"/>
        <end position="130"/>
    </location>
</feature>
<feature type="transmembrane region" description="Helical" evidence="7">
    <location>
        <begin position="52"/>
        <end position="76"/>
    </location>
</feature>
<feature type="transmembrane region" description="Helical" evidence="7">
    <location>
        <begin position="253"/>
        <end position="274"/>
    </location>
</feature>
<keyword evidence="4 7" id="KW-1133">Transmembrane helix</keyword>
<dbReference type="RefSeq" id="WP_338248733.1">
    <property type="nucleotide sequence ID" value="NZ_BSRI01000001.1"/>
</dbReference>
<sequence>MLELFNYEIVQNAFGAGTIVAIIAACIGYFVVLRSQTFASEALSDIGFAGATGAIIFGFSSLIGMLVFSMLSALGMGALGERIRGRDVEIGMVLSFALGLGVLFLSIYTQTGSAGVNSGVGILFGSILSVRRSDVLIALGCGICLLILLMVLYRPLLFASIDPEVAQTRGVPVRTLSIIFLLMLSVTVSISILVVGVLLIIALLIAPAATALRLTHQPRHSLILSIILSLACTWSGLILAFTGSFGKQLPVGFYISAIAAAFYFISIIISRLGIVHTPQRVEKFVRCTDCKERMQPDYQ</sequence>
<feature type="transmembrane region" description="Helical" evidence="7">
    <location>
        <begin position="88"/>
        <end position="108"/>
    </location>
</feature>
<evidence type="ECO:0000313" key="8">
    <source>
        <dbReference type="EMBL" id="GLV54842.1"/>
    </source>
</evidence>
<dbReference type="Gene3D" id="1.10.3470.10">
    <property type="entry name" value="ABC transporter involved in vitamin B12 uptake, BtuC"/>
    <property type="match status" value="1"/>
</dbReference>